<reference evidence="1" key="1">
    <citation type="submission" date="2020-08" db="EMBL/GenBank/DDBJ databases">
        <title>Genome public.</title>
        <authorList>
            <person name="Liu C."/>
            <person name="Sun Q."/>
        </authorList>
    </citation>
    <scope>NUCLEOTIDE SEQUENCE</scope>
    <source>
        <strain evidence="1">NSJ-12</strain>
    </source>
</reference>
<dbReference type="EMBL" id="JACRSY010000036">
    <property type="protein sequence ID" value="MBC8581078.1"/>
    <property type="molecule type" value="Genomic_DNA"/>
</dbReference>
<proteinExistence type="predicted"/>
<name>A0A926IFN8_9FIRM</name>
<organism evidence="1 2">
    <name type="scientific">Zhenhengia yiwuensis</name>
    <dbReference type="NCBI Taxonomy" id="2763666"/>
    <lineage>
        <taxon>Bacteria</taxon>
        <taxon>Bacillati</taxon>
        <taxon>Bacillota</taxon>
        <taxon>Clostridia</taxon>
        <taxon>Lachnospirales</taxon>
        <taxon>Lachnospiraceae</taxon>
        <taxon>Zhenhengia</taxon>
    </lineage>
</organism>
<dbReference type="RefSeq" id="WP_249333809.1">
    <property type="nucleotide sequence ID" value="NZ_JACRSY010000036.1"/>
</dbReference>
<comment type="caution">
    <text evidence="1">The sequence shown here is derived from an EMBL/GenBank/DDBJ whole genome shotgun (WGS) entry which is preliminary data.</text>
</comment>
<gene>
    <name evidence="1" type="ORF">H8718_16295</name>
</gene>
<dbReference type="AlphaFoldDB" id="A0A926IFN8"/>
<dbReference type="Proteomes" id="UP000655830">
    <property type="component" value="Unassembled WGS sequence"/>
</dbReference>
<evidence type="ECO:0000313" key="2">
    <source>
        <dbReference type="Proteomes" id="UP000655830"/>
    </source>
</evidence>
<protein>
    <submittedName>
        <fullName evidence="1">Uncharacterized protein</fullName>
    </submittedName>
</protein>
<keyword evidence="2" id="KW-1185">Reference proteome</keyword>
<sequence length="135" mass="15800">MGKSLIWTKEIDEDLIKNYGKVKPKVLAERYGCTPIAIYNRCTKLGLKRIGPNINKESEYEINIRQIQEREKQLGKLKSKVKIGMKIEGYKIVAKTERFIVIQMESGRETLYWQDVLDIVKGEKKIERLRDREVG</sequence>
<accession>A0A926IFN8</accession>
<evidence type="ECO:0000313" key="1">
    <source>
        <dbReference type="EMBL" id="MBC8581078.1"/>
    </source>
</evidence>